<feature type="transmembrane region" description="Helical" evidence="2">
    <location>
        <begin position="149"/>
        <end position="170"/>
    </location>
</feature>
<keyword evidence="3" id="KW-0449">Lipoprotein</keyword>
<feature type="transmembrane region" description="Helical" evidence="2">
    <location>
        <begin position="211"/>
        <end position="229"/>
    </location>
</feature>
<keyword evidence="2" id="KW-0812">Transmembrane</keyword>
<feature type="transmembrane region" description="Helical" evidence="2">
    <location>
        <begin position="45"/>
        <end position="64"/>
    </location>
</feature>
<dbReference type="EMBL" id="CP019655">
    <property type="protein sequence ID" value="AVF28263.1"/>
    <property type="molecule type" value="Genomic_DNA"/>
</dbReference>
<sequence length="288" mass="32029">MDIWSIGPFQLKAELIISLISAAAGLAAIKIVHRKSGWHSAPVTDLVFNGLVIIFLFWKFGHVLSDPSLLWGNSSLVVLASGTGKDIILGTLVAILYISAQAGKTSLDGATWLDFLAYGLTAGGSMYFILHQEPSFVFAWPWETDSAAFSQPVSLYMGILLVLLGLRFILLPPGRRGTAFSFLLIWFGLSGLIVSLFSPQTIWRWGLSSGQFVYLFFPIIGMILDWLFFRMEKNRLEHTTSRKEMNTMTDKNNSKAQDLQEQENKNRKKNSHTGGVDKKLNGPNRPST</sequence>
<feature type="transmembrane region" description="Helical" evidence="2">
    <location>
        <begin position="15"/>
        <end position="33"/>
    </location>
</feature>
<feature type="transmembrane region" description="Helical" evidence="2">
    <location>
        <begin position="76"/>
        <end position="98"/>
    </location>
</feature>
<evidence type="ECO:0000313" key="3">
    <source>
        <dbReference type="EMBL" id="AVF28263.1"/>
    </source>
</evidence>
<dbReference type="Proteomes" id="UP000239833">
    <property type="component" value="Chromosome"/>
</dbReference>
<reference evidence="4" key="1">
    <citation type="submission" date="2017-02" db="EMBL/GenBank/DDBJ databases">
        <title>Delineation of Paenibacillus larvae strains originating from foulbrood outbreaks.</title>
        <authorList>
            <person name="Beims H."/>
            <person name="Bunk B."/>
            <person name="Sproeer C."/>
            <person name="Mohr K.I."/>
            <person name="Pradella S."/>
            <person name="Guenther G."/>
            <person name="Rohde M."/>
            <person name="von der Ohe W."/>
            <person name="Steinert M."/>
        </authorList>
    </citation>
    <scope>NUCLEOTIDE SEQUENCE [LARGE SCALE GENOMIC DNA]</scope>
    <source>
        <strain evidence="4">Eric_III</strain>
    </source>
</reference>
<evidence type="ECO:0000313" key="4">
    <source>
        <dbReference type="Proteomes" id="UP000239833"/>
    </source>
</evidence>
<gene>
    <name evidence="3" type="primary">lgt2</name>
    <name evidence="3" type="ORF">ERICIII_04197</name>
</gene>
<dbReference type="STRING" id="147375.BXP28_14260"/>
<accession>A0A2L1U5R9</accession>
<protein>
    <submittedName>
        <fullName evidence="3">Prolipoprotein diacylglyceryl transferase Lgt</fullName>
        <ecNumber evidence="3">2.4.99.-</ecNumber>
    </submittedName>
</protein>
<feature type="region of interest" description="Disordered" evidence="1">
    <location>
        <begin position="240"/>
        <end position="288"/>
    </location>
</feature>
<organism evidence="3 4">
    <name type="scientific">Paenibacillus larvae subsp. larvae</name>
    <dbReference type="NCBI Taxonomy" id="147375"/>
    <lineage>
        <taxon>Bacteria</taxon>
        <taxon>Bacillati</taxon>
        <taxon>Bacillota</taxon>
        <taxon>Bacilli</taxon>
        <taxon>Bacillales</taxon>
        <taxon>Paenibacillaceae</taxon>
        <taxon>Paenibacillus</taxon>
    </lineage>
</organism>
<keyword evidence="2" id="KW-1133">Transmembrane helix</keyword>
<feature type="compositionally biased region" description="Polar residues" evidence="1">
    <location>
        <begin position="246"/>
        <end position="259"/>
    </location>
</feature>
<dbReference type="AlphaFoldDB" id="A0A2L1U5R9"/>
<dbReference type="EC" id="2.4.99.-" evidence="3"/>
<dbReference type="RefSeq" id="WP_077996107.1">
    <property type="nucleotide sequence ID" value="NZ_CP019655.1"/>
</dbReference>
<evidence type="ECO:0000256" key="1">
    <source>
        <dbReference type="SAM" id="MobiDB-lite"/>
    </source>
</evidence>
<keyword evidence="2" id="KW-0472">Membrane</keyword>
<dbReference type="GeneID" id="64220518"/>
<name>A0A2L1U5R9_9BACL</name>
<proteinExistence type="predicted"/>
<keyword evidence="3" id="KW-0328">Glycosyltransferase</keyword>
<feature type="transmembrane region" description="Helical" evidence="2">
    <location>
        <begin position="177"/>
        <end position="199"/>
    </location>
</feature>
<keyword evidence="3" id="KW-0808">Transferase</keyword>
<evidence type="ECO:0000256" key="2">
    <source>
        <dbReference type="SAM" id="Phobius"/>
    </source>
</evidence>
<feature type="transmembrane region" description="Helical" evidence="2">
    <location>
        <begin position="110"/>
        <end position="129"/>
    </location>
</feature>
<dbReference type="GO" id="GO:0016757">
    <property type="term" value="F:glycosyltransferase activity"/>
    <property type="evidence" value="ECO:0007669"/>
    <property type="project" value="UniProtKB-KW"/>
</dbReference>